<evidence type="ECO:0000313" key="2">
    <source>
        <dbReference type="EMBL" id="CUV15758.1"/>
    </source>
</evidence>
<protein>
    <submittedName>
        <fullName evidence="2">Hypothethical protein</fullName>
    </submittedName>
</protein>
<reference evidence="2" key="1">
    <citation type="submission" date="2015-10" db="EMBL/GenBank/DDBJ databases">
        <authorList>
            <person name="Gilbert D.G."/>
        </authorList>
    </citation>
    <scope>NUCLEOTIDE SEQUENCE</scope>
    <source>
        <strain evidence="2">Phyl III-seqv23</strain>
    </source>
</reference>
<sequence>MNKKWMTEDTIVKLIDEEFPNNEPRWLEDRDRLRRYAEGENPFKSAEDRSVPASAPFFLAVAQSLTCSGRDHALAMRSMFSRREDWIGPLSKATAYTYWRISLENRSRRSALGMSLRAALESLTDCLALGWMSQAELLTGEIKSLYGDHRYFDVNGTYSRPLYHWILRIAFDYWRCEFEDWGHGPRGVVSDVHAAGECFGEPKLNELFDLWREPDLEPHQAKLSWLCDYYIHRTHEKEGFEFGNDLMHTRFPATILAWFRFRECLGLNNPKIDHPLMEPLYATLPSPQKFYTEPLLDEVIARLRREELPDLGASSRNHDEGRGPDLHKPAGWLGRLWGRSKD</sequence>
<evidence type="ECO:0000256" key="1">
    <source>
        <dbReference type="SAM" id="MobiDB-lite"/>
    </source>
</evidence>
<feature type="region of interest" description="Disordered" evidence="1">
    <location>
        <begin position="311"/>
        <end position="331"/>
    </location>
</feature>
<dbReference type="AlphaFoldDB" id="A0A0S4U0I3"/>
<dbReference type="EMBL" id="LN899819">
    <property type="protein sequence ID" value="CUV15758.1"/>
    <property type="molecule type" value="Genomic_DNA"/>
</dbReference>
<organism evidence="2">
    <name type="scientific">Ralstonia solanacearum</name>
    <name type="common">Pseudomonas solanacearum</name>
    <dbReference type="NCBI Taxonomy" id="305"/>
    <lineage>
        <taxon>Bacteria</taxon>
        <taxon>Pseudomonadati</taxon>
        <taxon>Pseudomonadota</taxon>
        <taxon>Betaproteobacteria</taxon>
        <taxon>Burkholderiales</taxon>
        <taxon>Burkholderiaceae</taxon>
        <taxon>Ralstonia</taxon>
        <taxon>Ralstonia solanacearum species complex</taxon>
    </lineage>
</organism>
<accession>A0A0S4U0I3</accession>
<feature type="compositionally biased region" description="Basic and acidic residues" evidence="1">
    <location>
        <begin position="316"/>
        <end position="328"/>
    </location>
</feature>
<gene>
    <name evidence="2" type="ORF">RUN39_v1_2260002</name>
</gene>
<name>A0A0S4U0I3_RALSL</name>
<proteinExistence type="predicted"/>